<feature type="chain" id="PRO_5014324550" description="Yeast cell wall synthesis Kre9/Knh1-like N-terminal domain-containing protein" evidence="3">
    <location>
        <begin position="19"/>
        <end position="186"/>
    </location>
</feature>
<keyword evidence="1 3" id="KW-0732">Signal</keyword>
<dbReference type="PANTHER" id="PTHR40633:SF1">
    <property type="entry name" value="GPI ANCHORED SERINE-THREONINE RICH PROTEIN (AFU_ORTHOLOGUE AFUA_1G03630)"/>
    <property type="match status" value="1"/>
</dbReference>
<dbReference type="InterPro" id="IPR018466">
    <property type="entry name" value="Kre9/Knh1-like_N"/>
</dbReference>
<reference evidence="5 6" key="1">
    <citation type="submission" date="2016-05" db="EMBL/GenBank/DDBJ databases">
        <title>A degradative enzymes factory behind the ericoid mycorrhizal symbiosis.</title>
        <authorList>
            <consortium name="DOE Joint Genome Institute"/>
            <person name="Martino E."/>
            <person name="Morin E."/>
            <person name="Grelet G."/>
            <person name="Kuo A."/>
            <person name="Kohler A."/>
            <person name="Daghino S."/>
            <person name="Barry K."/>
            <person name="Choi C."/>
            <person name="Cichocki N."/>
            <person name="Clum A."/>
            <person name="Copeland A."/>
            <person name="Hainaut M."/>
            <person name="Haridas S."/>
            <person name="Labutti K."/>
            <person name="Lindquist E."/>
            <person name="Lipzen A."/>
            <person name="Khouja H.-R."/>
            <person name="Murat C."/>
            <person name="Ohm R."/>
            <person name="Olson A."/>
            <person name="Spatafora J."/>
            <person name="Veneault-Fourrey C."/>
            <person name="Henrissat B."/>
            <person name="Grigoriev I."/>
            <person name="Martin F."/>
            <person name="Perotto S."/>
        </authorList>
    </citation>
    <scope>NUCLEOTIDE SEQUENCE [LARGE SCALE GENOMIC DNA]</scope>
    <source>
        <strain evidence="5 6">UAMH 7357</strain>
    </source>
</reference>
<protein>
    <recommendedName>
        <fullName evidence="4">Yeast cell wall synthesis Kre9/Knh1-like N-terminal domain-containing protein</fullName>
    </recommendedName>
</protein>
<dbReference type="Pfam" id="PF10342">
    <property type="entry name" value="Kre9_KNH"/>
    <property type="match status" value="1"/>
</dbReference>
<dbReference type="OrthoDB" id="5589325at2759"/>
<accession>A0A2J6QPA0</accession>
<feature type="domain" description="Yeast cell wall synthesis Kre9/Knh1-like N-terminal" evidence="4">
    <location>
        <begin position="27"/>
        <end position="94"/>
    </location>
</feature>
<evidence type="ECO:0000256" key="1">
    <source>
        <dbReference type="ARBA" id="ARBA00022729"/>
    </source>
</evidence>
<dbReference type="PANTHER" id="PTHR40633">
    <property type="entry name" value="MATRIX PROTEIN, PUTATIVE (AFU_ORTHOLOGUE AFUA_8G05410)-RELATED"/>
    <property type="match status" value="1"/>
</dbReference>
<dbReference type="AlphaFoldDB" id="A0A2J6QPA0"/>
<evidence type="ECO:0000256" key="3">
    <source>
        <dbReference type="SAM" id="SignalP"/>
    </source>
</evidence>
<evidence type="ECO:0000313" key="6">
    <source>
        <dbReference type="Proteomes" id="UP000235672"/>
    </source>
</evidence>
<dbReference type="EMBL" id="KZ613465">
    <property type="protein sequence ID" value="PMD28074.1"/>
    <property type="molecule type" value="Genomic_DNA"/>
</dbReference>
<feature type="compositionally biased region" description="Low complexity" evidence="2">
    <location>
        <begin position="136"/>
        <end position="156"/>
    </location>
</feature>
<feature type="region of interest" description="Disordered" evidence="2">
    <location>
        <begin position="86"/>
        <end position="156"/>
    </location>
</feature>
<proteinExistence type="predicted"/>
<organism evidence="5 6">
    <name type="scientific">Hyaloscypha hepaticicola</name>
    <dbReference type="NCBI Taxonomy" id="2082293"/>
    <lineage>
        <taxon>Eukaryota</taxon>
        <taxon>Fungi</taxon>
        <taxon>Dikarya</taxon>
        <taxon>Ascomycota</taxon>
        <taxon>Pezizomycotina</taxon>
        <taxon>Leotiomycetes</taxon>
        <taxon>Helotiales</taxon>
        <taxon>Hyaloscyphaceae</taxon>
        <taxon>Hyaloscypha</taxon>
    </lineage>
</organism>
<gene>
    <name evidence="5" type="ORF">NA56DRAFT_684459</name>
</gene>
<name>A0A2J6QPA0_9HELO</name>
<evidence type="ECO:0000313" key="5">
    <source>
        <dbReference type="EMBL" id="PMD28074.1"/>
    </source>
</evidence>
<dbReference type="Proteomes" id="UP000235672">
    <property type="component" value="Unassembled WGS sequence"/>
</dbReference>
<evidence type="ECO:0000256" key="2">
    <source>
        <dbReference type="SAM" id="MobiDB-lite"/>
    </source>
</evidence>
<dbReference type="InterPro" id="IPR052982">
    <property type="entry name" value="SRP1/TIP1-like"/>
</dbReference>
<sequence>MFFFSVALAATFILTVHGVRFTNDEFDNIKVGVDFNVTWTENSGPIDLDLMDGNKDNLQLVEPIASGISGEWYLWTPENIPSGNYSLKIRDPNNTSNPPDDPESNFSLAFPISGGLVTSAPSQTPAQSPLTPSPTDPAATSTVTPAPSSSSQLKGLSSTGKTIIGVVTATSIIAGASQTTNFIEFE</sequence>
<evidence type="ECO:0000259" key="4">
    <source>
        <dbReference type="Pfam" id="PF10342"/>
    </source>
</evidence>
<keyword evidence="6" id="KW-1185">Reference proteome</keyword>
<feature type="signal peptide" evidence="3">
    <location>
        <begin position="1"/>
        <end position="18"/>
    </location>
</feature>